<sequence>MDAQTDKIVPSHPFTLADVKVMRAMRLRLTRRKFRITIALQGAILLLIVLWIAYLVTTCVGSTSAQQKWINDWVILVSILLVVASITSIAITVKKYRTARRFLEDPATHPDLIINGEVAFFGTTKTLVQSLKATFP</sequence>
<comment type="caution">
    <text evidence="2">The sequence shown here is derived from an EMBL/GenBank/DDBJ whole genome shotgun (WGS) entry which is preliminary data.</text>
</comment>
<name>A0A9W8GFW5_9FUNG</name>
<evidence type="ECO:0000256" key="1">
    <source>
        <dbReference type="SAM" id="Phobius"/>
    </source>
</evidence>
<dbReference type="EMBL" id="JANBTX010000190">
    <property type="protein sequence ID" value="KAJ2684750.1"/>
    <property type="molecule type" value="Genomic_DNA"/>
</dbReference>
<reference evidence="2" key="1">
    <citation type="submission" date="2022-07" db="EMBL/GenBank/DDBJ databases">
        <title>Phylogenomic reconstructions and comparative analyses of Kickxellomycotina fungi.</title>
        <authorList>
            <person name="Reynolds N.K."/>
            <person name="Stajich J.E."/>
            <person name="Barry K."/>
            <person name="Grigoriev I.V."/>
            <person name="Crous P."/>
            <person name="Smith M.E."/>
        </authorList>
    </citation>
    <scope>NUCLEOTIDE SEQUENCE</scope>
    <source>
        <strain evidence="2">CBS 109367</strain>
    </source>
</reference>
<keyword evidence="1" id="KW-1133">Transmembrane helix</keyword>
<feature type="transmembrane region" description="Helical" evidence="1">
    <location>
        <begin position="34"/>
        <end position="53"/>
    </location>
</feature>
<dbReference type="Proteomes" id="UP001151516">
    <property type="component" value="Unassembled WGS sequence"/>
</dbReference>
<dbReference type="AlphaFoldDB" id="A0A9W8GFW5"/>
<gene>
    <name evidence="2" type="ORF">IWW39_004723</name>
</gene>
<dbReference type="OrthoDB" id="5543693at2759"/>
<protein>
    <submittedName>
        <fullName evidence="2">Uncharacterized protein</fullName>
    </submittedName>
</protein>
<keyword evidence="1" id="KW-0812">Transmembrane</keyword>
<evidence type="ECO:0000313" key="2">
    <source>
        <dbReference type="EMBL" id="KAJ2684750.1"/>
    </source>
</evidence>
<organism evidence="2 3">
    <name type="scientific">Coemansia spiralis</name>
    <dbReference type="NCBI Taxonomy" id="417178"/>
    <lineage>
        <taxon>Eukaryota</taxon>
        <taxon>Fungi</taxon>
        <taxon>Fungi incertae sedis</taxon>
        <taxon>Zoopagomycota</taxon>
        <taxon>Kickxellomycotina</taxon>
        <taxon>Kickxellomycetes</taxon>
        <taxon>Kickxellales</taxon>
        <taxon>Kickxellaceae</taxon>
        <taxon>Coemansia</taxon>
    </lineage>
</organism>
<accession>A0A9W8GFW5</accession>
<keyword evidence="3" id="KW-1185">Reference proteome</keyword>
<proteinExistence type="predicted"/>
<evidence type="ECO:0000313" key="3">
    <source>
        <dbReference type="Proteomes" id="UP001151516"/>
    </source>
</evidence>
<feature type="transmembrane region" description="Helical" evidence="1">
    <location>
        <begin position="73"/>
        <end position="93"/>
    </location>
</feature>
<keyword evidence="1" id="KW-0472">Membrane</keyword>